<reference evidence="2 3" key="1">
    <citation type="submission" date="2019-09" db="EMBL/GenBank/DDBJ databases">
        <title>H2 Metabolism Revealed by Metagenomic Analysis in Subglacial Sediment of East Antarctica.</title>
        <authorList>
            <person name="Yang Z."/>
            <person name="Zhang Y."/>
            <person name="Lv Y."/>
            <person name="Yan W."/>
            <person name="Xiao X."/>
            <person name="Sun B."/>
            <person name="Ma H."/>
        </authorList>
    </citation>
    <scope>NUCLEOTIDE SEQUENCE [LARGE SCALE GENOMIC DNA]</scope>
    <source>
        <strain evidence="2">Bin2_2</strain>
    </source>
</reference>
<feature type="transmembrane region" description="Helical" evidence="1">
    <location>
        <begin position="65"/>
        <end position="82"/>
    </location>
</feature>
<gene>
    <name evidence="2" type="ORF">GZ085_07530</name>
</gene>
<dbReference type="InterPro" id="IPR017581">
    <property type="entry name" value="AtpR-like"/>
</dbReference>
<comment type="caution">
    <text evidence="2">The sequence shown here is derived from an EMBL/GenBank/DDBJ whole genome shotgun (WGS) entry which is preliminary data.</text>
</comment>
<feature type="transmembrane region" description="Helical" evidence="1">
    <location>
        <begin position="6"/>
        <end position="27"/>
    </location>
</feature>
<evidence type="ECO:0000313" key="2">
    <source>
        <dbReference type="EMBL" id="NDP48229.1"/>
    </source>
</evidence>
<dbReference type="Proteomes" id="UP000483432">
    <property type="component" value="Unassembled WGS sequence"/>
</dbReference>
<dbReference type="AlphaFoldDB" id="A0A7C9P5E6"/>
<proteinExistence type="predicted"/>
<feature type="transmembrane region" description="Helical" evidence="1">
    <location>
        <begin position="39"/>
        <end position="59"/>
    </location>
</feature>
<keyword evidence="1" id="KW-1133">Transmembrane helix</keyword>
<keyword evidence="1" id="KW-0812">Transmembrane</keyword>
<sequence>MNEFLILAAALIAGMMLGVFFFGGLWWTVRKGMESERVALWFVGSMLLRTSVVLLGFYFVLGDDWRRLVAGLLGFVVARIIVTRLTRSAEQANPFTQDARHAP</sequence>
<dbReference type="Pfam" id="PF12966">
    <property type="entry name" value="AtpR"/>
    <property type="match status" value="1"/>
</dbReference>
<protein>
    <submittedName>
        <fullName evidence="2">ATP synthase subunit I</fullName>
    </submittedName>
</protein>
<name>A0A7C9P5E6_9PROT</name>
<evidence type="ECO:0000313" key="3">
    <source>
        <dbReference type="Proteomes" id="UP000483432"/>
    </source>
</evidence>
<keyword evidence="1" id="KW-0472">Membrane</keyword>
<dbReference type="NCBIfam" id="TIGR03165">
    <property type="entry name" value="F1F0_chp_2"/>
    <property type="match status" value="1"/>
</dbReference>
<accession>A0A7C9P5E6</accession>
<evidence type="ECO:0000256" key="1">
    <source>
        <dbReference type="SAM" id="Phobius"/>
    </source>
</evidence>
<dbReference type="EMBL" id="JAAFGW010000094">
    <property type="protein sequence ID" value="NDP48229.1"/>
    <property type="molecule type" value="Genomic_DNA"/>
</dbReference>
<organism evidence="2 3">
    <name type="scientific">Sulfuriferula multivorans</name>
    <dbReference type="NCBI Taxonomy" id="1559896"/>
    <lineage>
        <taxon>Bacteria</taxon>
        <taxon>Pseudomonadati</taxon>
        <taxon>Pseudomonadota</taxon>
        <taxon>Betaproteobacteria</taxon>
        <taxon>Nitrosomonadales</taxon>
        <taxon>Sulfuricellaceae</taxon>
        <taxon>Sulfuriferula</taxon>
    </lineage>
</organism>